<reference evidence="5" key="1">
    <citation type="journal article" date="2019" name="Int. J. Syst. Evol. Microbiol.">
        <title>Halobacteriovorax valvorus sp. nov., a novel prokaryotic predator isolated from coastal seawater of China.</title>
        <authorList>
            <person name="Chen M.-X."/>
        </authorList>
    </citation>
    <scope>NUCLEOTIDE SEQUENCE [LARGE SCALE GENOMIC DNA]</scope>
    <source>
        <strain evidence="5">BL9</strain>
    </source>
</reference>
<keyword evidence="5" id="KW-1185">Reference proteome</keyword>
<dbReference type="CDD" id="cd01131">
    <property type="entry name" value="PilT"/>
    <property type="match status" value="1"/>
</dbReference>
<evidence type="ECO:0000259" key="3">
    <source>
        <dbReference type="PROSITE" id="PS00662"/>
    </source>
</evidence>
<dbReference type="InterPro" id="IPR001482">
    <property type="entry name" value="T2SS/T4SS_dom"/>
</dbReference>
<dbReference type="Proteomes" id="UP000443582">
    <property type="component" value="Unassembled WGS sequence"/>
</dbReference>
<dbReference type="Pfam" id="PF00437">
    <property type="entry name" value="T2SSE"/>
    <property type="match status" value="1"/>
</dbReference>
<dbReference type="PANTHER" id="PTHR30486">
    <property type="entry name" value="TWITCHING MOTILITY PROTEIN PILT"/>
    <property type="match status" value="1"/>
</dbReference>
<comment type="similarity">
    <text evidence="1">Belongs to the GSP E family.</text>
</comment>
<evidence type="ECO:0000256" key="1">
    <source>
        <dbReference type="ARBA" id="ARBA00006611"/>
    </source>
</evidence>
<dbReference type="SMART" id="SM00382">
    <property type="entry name" value="AAA"/>
    <property type="match status" value="1"/>
</dbReference>
<dbReference type="InterPro" id="IPR027417">
    <property type="entry name" value="P-loop_NTPase"/>
</dbReference>
<dbReference type="NCBIfam" id="TIGR01420">
    <property type="entry name" value="pilT_fam"/>
    <property type="match status" value="1"/>
</dbReference>
<dbReference type="Gene3D" id="3.30.450.90">
    <property type="match status" value="1"/>
</dbReference>
<dbReference type="Gene3D" id="3.40.50.300">
    <property type="entry name" value="P-loop containing nucleotide triphosphate hydrolases"/>
    <property type="match status" value="1"/>
</dbReference>
<gene>
    <name evidence="4" type="ORF">DAY19_05280</name>
</gene>
<accession>A0ABY0IPT4</accession>
<organism evidence="4 5">
    <name type="scientific">Halobacteriovorax vibrionivorans</name>
    <dbReference type="NCBI Taxonomy" id="2152716"/>
    <lineage>
        <taxon>Bacteria</taxon>
        <taxon>Pseudomonadati</taxon>
        <taxon>Bdellovibrionota</taxon>
        <taxon>Bacteriovoracia</taxon>
        <taxon>Bacteriovoracales</taxon>
        <taxon>Halobacteriovoraceae</taxon>
        <taxon>Halobacteriovorax</taxon>
    </lineage>
</organism>
<proteinExistence type="inferred from homology"/>
<dbReference type="InterPro" id="IPR006321">
    <property type="entry name" value="PilT/PilU"/>
</dbReference>
<dbReference type="InterPro" id="IPR050921">
    <property type="entry name" value="T4SS_GSP_E_ATPase"/>
</dbReference>
<evidence type="ECO:0000313" key="4">
    <source>
        <dbReference type="EMBL" id="RZF23182.1"/>
    </source>
</evidence>
<evidence type="ECO:0000256" key="2">
    <source>
        <dbReference type="SAM" id="MobiDB-lite"/>
    </source>
</evidence>
<sequence>MSKDSTQTKTQTETHAGGAAITESLKIQQLFKLMVDNGGSDLHLTPGTAPAMRVNGDIVRVKLPALDASTSKALIYQILSEEQRNEFEKNLELDLAFGIKGLARFRANIFYSKGGVAAVFRLIPSAVPDFKALNLPNVLMEMTDVTNGLFLVTGPTGSGKSTTLAALINRLNEIEPAHIVTLEDPVEFVHPHKMSIVNQREIGRDTHSFENALKGLLRQDPDIVLVGEMRDVETIEAALTIAETGHLVFGTLHTNSCVQTMNRLVNVFPSDQQDQVRTLLSFVLQGIVSQQLIPKTYEPGRVACLEILRPTSAIRNLIREDKMHQIYSQMQIGQDKTGMTTMNQAIKKHVDSGAIDVETAMSYSTNPEELGPQLGIKER</sequence>
<comment type="caution">
    <text evidence="4">The sequence shown here is derived from an EMBL/GenBank/DDBJ whole genome shotgun (WGS) entry which is preliminary data.</text>
</comment>
<dbReference type="InterPro" id="IPR003593">
    <property type="entry name" value="AAA+_ATPase"/>
</dbReference>
<dbReference type="RefSeq" id="WP_114706130.1">
    <property type="nucleotide sequence ID" value="NZ_QDKL01000001.1"/>
</dbReference>
<dbReference type="EMBL" id="QDKL01000001">
    <property type="protein sequence ID" value="RZF23182.1"/>
    <property type="molecule type" value="Genomic_DNA"/>
</dbReference>
<dbReference type="SUPFAM" id="SSF52540">
    <property type="entry name" value="P-loop containing nucleoside triphosphate hydrolases"/>
    <property type="match status" value="1"/>
</dbReference>
<name>A0ABY0IPT4_9BACT</name>
<feature type="domain" description="Bacterial type II secretion system protein E" evidence="3">
    <location>
        <begin position="217"/>
        <end position="231"/>
    </location>
</feature>
<protein>
    <submittedName>
        <fullName evidence="4">Type IV pilus twitching motility protein PilT</fullName>
    </submittedName>
</protein>
<dbReference type="PROSITE" id="PS00662">
    <property type="entry name" value="T2SP_E"/>
    <property type="match status" value="1"/>
</dbReference>
<evidence type="ECO:0000313" key="5">
    <source>
        <dbReference type="Proteomes" id="UP000443582"/>
    </source>
</evidence>
<dbReference type="PANTHER" id="PTHR30486:SF16">
    <property type="entry name" value="TWITCHING MOTILITY PROTEIN PILT"/>
    <property type="match status" value="1"/>
</dbReference>
<feature type="region of interest" description="Disordered" evidence="2">
    <location>
        <begin position="359"/>
        <end position="379"/>
    </location>
</feature>